<dbReference type="EMBL" id="FOGB01000007">
    <property type="protein sequence ID" value="SEQ74149.1"/>
    <property type="molecule type" value="Genomic_DNA"/>
</dbReference>
<dbReference type="GO" id="GO:0009898">
    <property type="term" value="C:cytoplasmic side of plasma membrane"/>
    <property type="evidence" value="ECO:0007669"/>
    <property type="project" value="TreeGrafter"/>
</dbReference>
<dbReference type="InterPro" id="IPR015590">
    <property type="entry name" value="Aldehyde_DH_dom"/>
</dbReference>
<name>A0A1H9IHW5_9GAMM</name>
<dbReference type="OrthoDB" id="5288459at2"/>
<evidence type="ECO:0000256" key="1">
    <source>
        <dbReference type="ARBA" id="ARBA00023002"/>
    </source>
</evidence>
<dbReference type="GO" id="GO:0010133">
    <property type="term" value="P:L-proline catabolic process to L-glutamate"/>
    <property type="evidence" value="ECO:0007669"/>
    <property type="project" value="TreeGrafter"/>
</dbReference>
<sequence>MSQTLFDLHKAKLDAALNALRTRDYYSAYAESPSPRKYGETADKDGQAAFKAHLNRSFELDMPGITGEAGSEVSPYGFELGIKYPTVDIDILLPAMNEARKVWRDIGVQARTGICLEILKRINQHSFEIGYAVMHTSGQGFMMAFQAGGPHAQDRGLEAVAYGYDAMIHSPAAATWTKPQGKHDPLVMDKTFTVAGRGVALVIGCSTFPTWNTYPGLFASLVTGNPVVVKPHPAGILPAAISVKIAQDVLREQGLPPHIVSMVIDADPAQPCTKALAQRDEVKLIDFTGNTPFGDWLEHNCHQAQVYTEKAGVNTIIIDSTDNFKGMIQNLSFTLSLYSGQMCTTPQDIFIPAGGIETDQGHKSFDEVAEALSTGITRFLSDPERAGMVLGCIQAEVTDKRIDSARELGEKIGTVVRESDRPENPWFKEGRMRSPLLIAVDADKEDAYMEELFGPISFLVRTASTAHSIELAHKAVKNHGAITMGCYSTSDAVLEQIEEAALDAGVALSINLTAGVYVNQSAAFSDFHATGCNPAANASLSDLAYVANRFRIIQSRKHA</sequence>
<organism evidence="4 5">
    <name type="scientific">Amphritea atlantica</name>
    <dbReference type="NCBI Taxonomy" id="355243"/>
    <lineage>
        <taxon>Bacteria</taxon>
        <taxon>Pseudomonadati</taxon>
        <taxon>Pseudomonadota</taxon>
        <taxon>Gammaproteobacteria</taxon>
        <taxon>Oceanospirillales</taxon>
        <taxon>Oceanospirillaceae</taxon>
        <taxon>Amphritea</taxon>
    </lineage>
</organism>
<dbReference type="Gene3D" id="3.40.605.10">
    <property type="entry name" value="Aldehyde Dehydrogenase, Chain A, domain 1"/>
    <property type="match status" value="1"/>
</dbReference>
<keyword evidence="1" id="KW-0560">Oxidoreductase</keyword>
<dbReference type="PANTHER" id="PTHR42862">
    <property type="entry name" value="DELTA-1-PYRROLINE-5-CARBOXYLATE DEHYDROGENASE 1, ISOFORM A-RELATED"/>
    <property type="match status" value="1"/>
</dbReference>
<dbReference type="InterPro" id="IPR011975">
    <property type="entry name" value="PaaN_2"/>
</dbReference>
<dbReference type="InterPro" id="IPR016161">
    <property type="entry name" value="Ald_DH/histidinol_DH"/>
</dbReference>
<evidence type="ECO:0000259" key="3">
    <source>
        <dbReference type="Pfam" id="PF00171"/>
    </source>
</evidence>
<dbReference type="InterPro" id="IPR016163">
    <property type="entry name" value="Ald_DH_C"/>
</dbReference>
<dbReference type="NCBIfam" id="TIGR02288">
    <property type="entry name" value="PaaN_2"/>
    <property type="match status" value="1"/>
</dbReference>
<dbReference type="Pfam" id="PF00171">
    <property type="entry name" value="Aldedh"/>
    <property type="match status" value="1"/>
</dbReference>
<dbReference type="InterPro" id="IPR016162">
    <property type="entry name" value="Ald_DH_N"/>
</dbReference>
<dbReference type="PANTHER" id="PTHR42862:SF1">
    <property type="entry name" value="DELTA-1-PYRROLINE-5-CARBOXYLATE DEHYDROGENASE 2, ISOFORM A-RELATED"/>
    <property type="match status" value="1"/>
</dbReference>
<protein>
    <submittedName>
        <fullName evidence="4">Phenylacetic acid degradation protein paaN</fullName>
    </submittedName>
</protein>
<dbReference type="Proteomes" id="UP000198749">
    <property type="component" value="Unassembled WGS sequence"/>
</dbReference>
<reference evidence="5" key="1">
    <citation type="submission" date="2016-10" db="EMBL/GenBank/DDBJ databases">
        <authorList>
            <person name="Varghese N."/>
            <person name="Submissions S."/>
        </authorList>
    </citation>
    <scope>NUCLEOTIDE SEQUENCE [LARGE SCALE GENOMIC DNA]</scope>
    <source>
        <strain evidence="5">DSM 18887</strain>
    </source>
</reference>
<evidence type="ECO:0000313" key="5">
    <source>
        <dbReference type="Proteomes" id="UP000198749"/>
    </source>
</evidence>
<evidence type="ECO:0000256" key="2">
    <source>
        <dbReference type="ARBA" id="ARBA00023027"/>
    </source>
</evidence>
<dbReference type="SUPFAM" id="SSF53720">
    <property type="entry name" value="ALDH-like"/>
    <property type="match status" value="1"/>
</dbReference>
<accession>A0A1H9IHW5</accession>
<dbReference type="InterPro" id="IPR050485">
    <property type="entry name" value="Proline_metab_enzyme"/>
</dbReference>
<dbReference type="Gene3D" id="3.40.309.10">
    <property type="entry name" value="Aldehyde Dehydrogenase, Chain A, domain 2"/>
    <property type="match status" value="1"/>
</dbReference>
<gene>
    <name evidence="4" type="ORF">SAMN03080615_02570</name>
</gene>
<dbReference type="RefSeq" id="WP_091358839.1">
    <property type="nucleotide sequence ID" value="NZ_AP025284.1"/>
</dbReference>
<dbReference type="STRING" id="355243.SAMN03080615_02570"/>
<evidence type="ECO:0000313" key="4">
    <source>
        <dbReference type="EMBL" id="SEQ74149.1"/>
    </source>
</evidence>
<dbReference type="AlphaFoldDB" id="A0A1H9IHW5"/>
<feature type="domain" description="Aldehyde dehydrogenase" evidence="3">
    <location>
        <begin position="88"/>
        <end position="474"/>
    </location>
</feature>
<proteinExistence type="predicted"/>
<keyword evidence="2" id="KW-0520">NAD</keyword>
<keyword evidence="5" id="KW-1185">Reference proteome</keyword>
<dbReference type="GO" id="GO:0003842">
    <property type="term" value="F:L-glutamate gamma-semialdehyde dehydrogenase activity"/>
    <property type="evidence" value="ECO:0007669"/>
    <property type="project" value="TreeGrafter"/>
</dbReference>